<dbReference type="PANTHER" id="PTHR40463:SF1">
    <property type="entry name" value="PH-RESPONSE REGULATOR PROTEIN PALC"/>
    <property type="match status" value="1"/>
</dbReference>
<dbReference type="PANTHER" id="PTHR40463">
    <property type="entry name" value="PH-RESPONSE REGULATOR PROTEIN PALC"/>
    <property type="match status" value="1"/>
</dbReference>
<dbReference type="InterPro" id="IPR037505">
    <property type="entry name" value="pH-resp_palC"/>
</dbReference>
<evidence type="ECO:0000256" key="3">
    <source>
        <dbReference type="SAM" id="MobiDB-lite"/>
    </source>
</evidence>
<dbReference type="Proteomes" id="UP000504637">
    <property type="component" value="Unplaced"/>
</dbReference>
<feature type="region of interest" description="Disordered" evidence="3">
    <location>
        <begin position="331"/>
        <end position="365"/>
    </location>
</feature>
<dbReference type="PROSITE" id="PS51180">
    <property type="entry name" value="BRO1"/>
    <property type="match status" value="1"/>
</dbReference>
<reference evidence="6" key="1">
    <citation type="submission" date="2020-01" db="EMBL/GenBank/DDBJ databases">
        <authorList>
            <consortium name="DOE Joint Genome Institute"/>
            <person name="Haridas S."/>
            <person name="Albert R."/>
            <person name="Binder M."/>
            <person name="Bloem J."/>
            <person name="Labutti K."/>
            <person name="Salamov A."/>
            <person name="Andreopoulos B."/>
            <person name="Baker S.E."/>
            <person name="Barry K."/>
            <person name="Bills G."/>
            <person name="Bluhm B.H."/>
            <person name="Cannon C."/>
            <person name="Castanera R."/>
            <person name="Culley D.E."/>
            <person name="Daum C."/>
            <person name="Ezra D."/>
            <person name="Gonzalez J.B."/>
            <person name="Henrissat B."/>
            <person name="Kuo A."/>
            <person name="Liang C."/>
            <person name="Lipzen A."/>
            <person name="Lutzoni F."/>
            <person name="Magnuson J."/>
            <person name="Mondo S."/>
            <person name="Nolan M."/>
            <person name="Ohm R."/>
            <person name="Pangilinan J."/>
            <person name="Park H.-J."/>
            <person name="Ramirez L."/>
            <person name="Alfaro M."/>
            <person name="Sun H."/>
            <person name="Tritt A."/>
            <person name="Yoshinaga Y."/>
            <person name="Zwiers L.-H."/>
            <person name="Turgeon B.G."/>
            <person name="Goodwin S.B."/>
            <person name="Spatafora J.W."/>
            <person name="Crous P.W."/>
            <person name="Grigoriev I.V."/>
        </authorList>
    </citation>
    <scope>NUCLEOTIDE SEQUENCE</scope>
    <source>
        <strain evidence="6">CBS 342.82</strain>
    </source>
</reference>
<dbReference type="RefSeq" id="XP_033461444.1">
    <property type="nucleotide sequence ID" value="XM_033607519.1"/>
</dbReference>
<evidence type="ECO:0000256" key="2">
    <source>
        <dbReference type="ARBA" id="ARBA00022193"/>
    </source>
</evidence>
<feature type="region of interest" description="Disordered" evidence="3">
    <location>
        <begin position="445"/>
        <end position="493"/>
    </location>
</feature>
<comment type="similarity">
    <text evidence="1">Belongs to the palC family.</text>
</comment>
<evidence type="ECO:0000313" key="5">
    <source>
        <dbReference type="Proteomes" id="UP000504637"/>
    </source>
</evidence>
<proteinExistence type="inferred from homology"/>
<evidence type="ECO:0000313" key="6">
    <source>
        <dbReference type="RefSeq" id="XP_033461444.1"/>
    </source>
</evidence>
<name>A0A6J3M970_9PEZI</name>
<sequence>MPFPFVLPTTSSVLLPDYYDSVTHPSLPLAATTHRSVLKDALKKYKRSSPSERLSNLPALQEAIAGYLPYLQALNAGSGYRDVGPEKLDIEVKKPLEVEWRSTLSAAFPGREPPRPKLVGLHNEVAFALTTAAYIQTQLARSQLRLLSGSAAVPSEQRPGIITAAIKHLLDAHSIHTYMLTLPSLSAAAAARDAPIDIHPSTISALASLSLSEANLTVVAKDDPYAAAVADSRNESNTDWMFKAPTIAKTRLRLLATICLAAAEHAATASGLFAQSAGKLDEDLVRYAGDLQRTARGKAMRFFALEADSTAKTGEALAWLQGARRALGLPAASDAGGDGDGRRKGLRGLKQTWQERREDRRVETRHSDWGADAGRLEEGRVVETLERKWERENRLVNIQAVPPLEPLLAGMPGGREFPHQIRPFSLPELDAAEFARLRAPLDPDEVAYSRRGGEEADSGDEAPRGAGPGHGAPAGAFPGTAGEYRSGTGQSYY</sequence>
<evidence type="ECO:0000259" key="4">
    <source>
        <dbReference type="PROSITE" id="PS51180"/>
    </source>
</evidence>
<feature type="domain" description="BRO1" evidence="4">
    <location>
        <begin position="1"/>
        <end position="287"/>
    </location>
</feature>
<evidence type="ECO:0000256" key="1">
    <source>
        <dbReference type="ARBA" id="ARBA00010997"/>
    </source>
</evidence>
<dbReference type="GeneID" id="54365318"/>
<dbReference type="AlphaFoldDB" id="A0A6J3M970"/>
<feature type="compositionally biased region" description="Low complexity" evidence="3">
    <location>
        <begin position="473"/>
        <end position="482"/>
    </location>
</feature>
<feature type="compositionally biased region" description="Basic and acidic residues" evidence="3">
    <location>
        <begin position="445"/>
        <end position="454"/>
    </location>
</feature>
<dbReference type="OrthoDB" id="10266451at2759"/>
<keyword evidence="5" id="KW-1185">Reference proteome</keyword>
<dbReference type="GO" id="GO:0071467">
    <property type="term" value="P:cellular response to pH"/>
    <property type="evidence" value="ECO:0007669"/>
    <property type="project" value="InterPro"/>
</dbReference>
<dbReference type="InterPro" id="IPR004328">
    <property type="entry name" value="BRO1_dom"/>
</dbReference>
<dbReference type="GO" id="GO:0005886">
    <property type="term" value="C:plasma membrane"/>
    <property type="evidence" value="ECO:0007669"/>
    <property type="project" value="TreeGrafter"/>
</dbReference>
<organism evidence="6">
    <name type="scientific">Dissoconium aciculare CBS 342.82</name>
    <dbReference type="NCBI Taxonomy" id="1314786"/>
    <lineage>
        <taxon>Eukaryota</taxon>
        <taxon>Fungi</taxon>
        <taxon>Dikarya</taxon>
        <taxon>Ascomycota</taxon>
        <taxon>Pezizomycotina</taxon>
        <taxon>Dothideomycetes</taxon>
        <taxon>Dothideomycetidae</taxon>
        <taxon>Mycosphaerellales</taxon>
        <taxon>Dissoconiaceae</taxon>
        <taxon>Dissoconium</taxon>
    </lineage>
</organism>
<feature type="compositionally biased region" description="Basic and acidic residues" evidence="3">
    <location>
        <begin position="353"/>
        <end position="365"/>
    </location>
</feature>
<reference evidence="6" key="3">
    <citation type="submission" date="2025-08" db="UniProtKB">
        <authorList>
            <consortium name="RefSeq"/>
        </authorList>
    </citation>
    <scope>IDENTIFICATION</scope>
    <source>
        <strain evidence="6">CBS 342.82</strain>
    </source>
</reference>
<dbReference type="Gene3D" id="1.25.40.280">
    <property type="entry name" value="alix/aip1 like domains"/>
    <property type="match status" value="1"/>
</dbReference>
<dbReference type="SMART" id="SM01041">
    <property type="entry name" value="BRO1"/>
    <property type="match status" value="1"/>
</dbReference>
<protein>
    <recommendedName>
        <fullName evidence="2">pH-response regulator protein palC</fullName>
    </recommendedName>
</protein>
<gene>
    <name evidence="6" type="ORF">K489DRAFT_408788</name>
</gene>
<accession>A0A6J3M970</accession>
<reference evidence="6" key="2">
    <citation type="submission" date="2020-04" db="EMBL/GenBank/DDBJ databases">
        <authorList>
            <consortium name="NCBI Genome Project"/>
        </authorList>
    </citation>
    <scope>NUCLEOTIDE SEQUENCE</scope>
    <source>
        <strain evidence="6">CBS 342.82</strain>
    </source>
</reference>
<dbReference type="InterPro" id="IPR038499">
    <property type="entry name" value="BRO1_sf"/>
</dbReference>